<feature type="region of interest" description="Disordered" evidence="1">
    <location>
        <begin position="720"/>
        <end position="753"/>
    </location>
</feature>
<dbReference type="InterPro" id="IPR036867">
    <property type="entry name" value="R3H_dom_sf"/>
</dbReference>
<feature type="domain" description="G-patch" evidence="2">
    <location>
        <begin position="765"/>
        <end position="808"/>
    </location>
</feature>
<dbReference type="InterPro" id="IPR000467">
    <property type="entry name" value="G_patch_dom"/>
</dbReference>
<dbReference type="PANTHER" id="PTHR14195">
    <property type="entry name" value="G PATCH DOMAIN CONTAINING PROTEIN 2"/>
    <property type="match status" value="1"/>
</dbReference>
<evidence type="ECO:0000259" key="2">
    <source>
        <dbReference type="PROSITE" id="PS50174"/>
    </source>
</evidence>
<evidence type="ECO:0000313" key="4">
    <source>
        <dbReference type="EMBL" id="KAE9994559.1"/>
    </source>
</evidence>
<dbReference type="SUPFAM" id="SSF82708">
    <property type="entry name" value="R3H domain"/>
    <property type="match status" value="1"/>
</dbReference>
<name>A0A8H3VSF4_VENIN</name>
<sequence length="808" mass="89343">MGVEPHMCMGMGIIDDMHLRVRFRIFGLDWTSILHQQQQLLRLSKSRMTRKKKVGSGPRGKPNTSRKSTGSSRQTTNFRDHFAAQDPPHFSLLEEARSTGHRRTDWTPQTKLRYTKVNFVTGGLHIPTEEDNEIQDGQVNNDGAEADMEQLSGHSGNAAAFLPQASPHVPEKPGPVASDGLFIVDTQGQKPAFKQRSAPMVRSPSPSGSASSDEEVIFAGRRPQANPVAVSAPREVPATQTPASYLPARIVEDPVLVEAPRPSARPLHSATTTQSSLFSRASNNAVGTSGISRLSSDAVTTNSRPSWDDTSVEWVHRSKPGIGWSVPKLKPKITKDPVRRSYILPGAKDEESSEEEDEEEQIMRDYIENMQSQDASSHNAAFLEYRELDVQLANSSISTNFKSSMIEASGLEDKDTSEDEQGNRVNLSKGKAPMLNGSDSENDSSEEDEDDDEDDEDDDIDEDDDSILDNADLEQRFQDSIDDEVLARLLAKQEELGLNTEELVLLDDEAINPFNIRKEAKIYNRNTPRKARRVSGSFPSASLMADVLEQDPYGGFDIMNFDRPSLRTKNKGKRAQLSVDLSDSDLQETLESSWQHDREKKRARKAEREILRMQGLLGRKKKGKANLSDVYQEGMSTGDLMEVFRAFLESDAQEQALPPMDKIRRKKVHELAKAFEMSSKSKGTKQNRFPLLIKTQRTQKWDASLFYARSKDMNAGYFPRLDAQLRSKTPGSRGSRRSAGGGGNAPGTKYRDGDIVGAAAPELGVGNRGHAMLMKLGWAQGDALGAVDNKGILQPISHVVKNSKAGLG</sequence>
<feature type="compositionally biased region" description="Basic residues" evidence="1">
    <location>
        <begin position="44"/>
        <end position="54"/>
    </location>
</feature>
<proteinExistence type="predicted"/>
<dbReference type="SMART" id="SM00443">
    <property type="entry name" value="G_patch"/>
    <property type="match status" value="1"/>
</dbReference>
<dbReference type="Gene3D" id="3.30.1370.50">
    <property type="entry name" value="R3H-like domain"/>
    <property type="match status" value="1"/>
</dbReference>
<evidence type="ECO:0000313" key="5">
    <source>
        <dbReference type="Proteomes" id="UP000490939"/>
    </source>
</evidence>
<dbReference type="Proteomes" id="UP000490939">
    <property type="component" value="Unassembled WGS sequence"/>
</dbReference>
<dbReference type="GO" id="GO:0003676">
    <property type="term" value="F:nucleic acid binding"/>
    <property type="evidence" value="ECO:0007669"/>
    <property type="project" value="UniProtKB-UniRule"/>
</dbReference>
<feature type="region of interest" description="Disordered" evidence="1">
    <location>
        <begin position="410"/>
        <end position="469"/>
    </location>
</feature>
<gene>
    <name evidence="4" type="ORF">EG327_008072</name>
</gene>
<keyword evidence="5" id="KW-1185">Reference proteome</keyword>
<dbReference type="InterPro" id="IPR051189">
    <property type="entry name" value="Splicing_assoc_domain"/>
</dbReference>
<feature type="region of interest" description="Disordered" evidence="1">
    <location>
        <begin position="340"/>
        <end position="360"/>
    </location>
</feature>
<dbReference type="Pfam" id="PF01424">
    <property type="entry name" value="R3H"/>
    <property type="match status" value="1"/>
</dbReference>
<feature type="compositionally biased region" description="Polar residues" evidence="1">
    <location>
        <begin position="62"/>
        <end position="74"/>
    </location>
</feature>
<evidence type="ECO:0008006" key="6">
    <source>
        <dbReference type="Google" id="ProtNLM"/>
    </source>
</evidence>
<dbReference type="AlphaFoldDB" id="A0A8H3VSF4"/>
<dbReference type="PROSITE" id="PS50174">
    <property type="entry name" value="G_PATCH"/>
    <property type="match status" value="1"/>
</dbReference>
<accession>A0A8H3VSF4</accession>
<evidence type="ECO:0000256" key="1">
    <source>
        <dbReference type="SAM" id="MobiDB-lite"/>
    </source>
</evidence>
<organism evidence="4 5">
    <name type="scientific">Venturia inaequalis</name>
    <name type="common">Apple scab fungus</name>
    <dbReference type="NCBI Taxonomy" id="5025"/>
    <lineage>
        <taxon>Eukaryota</taxon>
        <taxon>Fungi</taxon>
        <taxon>Dikarya</taxon>
        <taxon>Ascomycota</taxon>
        <taxon>Pezizomycotina</taxon>
        <taxon>Dothideomycetes</taxon>
        <taxon>Pleosporomycetidae</taxon>
        <taxon>Venturiales</taxon>
        <taxon>Venturiaceae</taxon>
        <taxon>Venturia</taxon>
    </lineage>
</organism>
<dbReference type="PROSITE" id="PS51061">
    <property type="entry name" value="R3H"/>
    <property type="match status" value="1"/>
</dbReference>
<feature type="compositionally biased region" description="Acidic residues" evidence="1">
    <location>
        <begin position="351"/>
        <end position="360"/>
    </location>
</feature>
<dbReference type="Pfam" id="PF01585">
    <property type="entry name" value="G-patch"/>
    <property type="match status" value="1"/>
</dbReference>
<comment type="caution">
    <text evidence="4">The sequence shown here is derived from an EMBL/GenBank/DDBJ whole genome shotgun (WGS) entry which is preliminary data.</text>
</comment>
<protein>
    <recommendedName>
        <fullName evidence="6">Protein SQS1</fullName>
    </recommendedName>
</protein>
<feature type="region of interest" description="Disordered" evidence="1">
    <location>
        <begin position="191"/>
        <end position="214"/>
    </location>
</feature>
<feature type="compositionally biased region" description="Acidic residues" evidence="1">
    <location>
        <begin position="440"/>
        <end position="467"/>
    </location>
</feature>
<reference evidence="4 5" key="1">
    <citation type="submission" date="2019-07" db="EMBL/GenBank/DDBJ databases">
        <title>Venturia inaequalis Genome Resource.</title>
        <authorList>
            <person name="Lichtner F.J."/>
        </authorList>
    </citation>
    <scope>NUCLEOTIDE SEQUENCE [LARGE SCALE GENOMIC DNA]</scope>
    <source>
        <strain evidence="4 5">DMI_063113</strain>
    </source>
</reference>
<dbReference type="EMBL" id="WNWR01000005">
    <property type="protein sequence ID" value="KAE9994559.1"/>
    <property type="molecule type" value="Genomic_DNA"/>
</dbReference>
<dbReference type="InterPro" id="IPR001374">
    <property type="entry name" value="R3H_dom"/>
</dbReference>
<evidence type="ECO:0000259" key="3">
    <source>
        <dbReference type="PROSITE" id="PS51061"/>
    </source>
</evidence>
<feature type="region of interest" description="Disordered" evidence="1">
    <location>
        <begin position="44"/>
        <end position="74"/>
    </location>
</feature>
<feature type="domain" description="R3H" evidence="3">
    <location>
        <begin position="634"/>
        <end position="696"/>
    </location>
</feature>